<dbReference type="Gene3D" id="3.40.50.1820">
    <property type="entry name" value="alpha/beta hydrolase"/>
    <property type="match status" value="1"/>
</dbReference>
<dbReference type="InterPro" id="IPR008220">
    <property type="entry name" value="HAT_MetX-like"/>
</dbReference>
<keyword evidence="3" id="KW-0808">Transferase</keyword>
<evidence type="ECO:0000313" key="3">
    <source>
        <dbReference type="EMBL" id="ELA27632.1"/>
    </source>
</evidence>
<organism evidence="3">
    <name type="scientific">Colletotrichum fructicola (strain Nara gc5)</name>
    <name type="common">Anthracnose fungus</name>
    <name type="synonym">Colletotrichum gloeosporioides (strain Nara gc5)</name>
    <dbReference type="NCBI Taxonomy" id="1213859"/>
    <lineage>
        <taxon>Eukaryota</taxon>
        <taxon>Fungi</taxon>
        <taxon>Dikarya</taxon>
        <taxon>Ascomycota</taxon>
        <taxon>Pezizomycotina</taxon>
        <taxon>Sordariomycetes</taxon>
        <taxon>Hypocreomycetidae</taxon>
        <taxon>Glomerellales</taxon>
        <taxon>Glomerellaceae</taxon>
        <taxon>Colletotrichum</taxon>
        <taxon>Colletotrichum gloeosporioides species complex</taxon>
    </lineage>
</organism>
<name>L2FMQ3_COLFN</name>
<feature type="domain" description="AB hydrolase-1" evidence="2">
    <location>
        <begin position="60"/>
        <end position="138"/>
    </location>
</feature>
<dbReference type="OrthoDB" id="9972683at2759"/>
<evidence type="ECO:0000259" key="2">
    <source>
        <dbReference type="Pfam" id="PF00561"/>
    </source>
</evidence>
<reference evidence="4 5" key="2">
    <citation type="submission" date="2012-08" db="EMBL/GenBank/DDBJ databases">
        <authorList>
            <person name="Gan P.H.P."/>
            <person name="Ikeda K."/>
            <person name="Irieda H."/>
            <person name="Narusaka M."/>
            <person name="O'Connell R.J."/>
            <person name="Narusaka Y."/>
            <person name="Takano Y."/>
            <person name="Kubo Y."/>
            <person name="Shirasu K."/>
        </authorList>
    </citation>
    <scope>NUCLEOTIDE SEQUENCE [LARGE SCALE GENOMIC DNA]</scope>
    <source>
        <strain evidence="4 5">Nara gc5</strain>
    </source>
</reference>
<dbReference type="SUPFAM" id="SSF53474">
    <property type="entry name" value="alpha/beta-Hydrolases"/>
    <property type="match status" value="1"/>
</dbReference>
<dbReference type="STRING" id="1213859.L2FMQ3"/>
<evidence type="ECO:0000313" key="4">
    <source>
        <dbReference type="EMBL" id="KAF4475286.1"/>
    </source>
</evidence>
<dbReference type="NCBIfam" id="NF005757">
    <property type="entry name" value="PRK07581.1"/>
    <property type="match status" value="1"/>
</dbReference>
<dbReference type="EMBL" id="KB020978">
    <property type="protein sequence ID" value="ELA27632.1"/>
    <property type="molecule type" value="Genomic_DNA"/>
</dbReference>
<keyword evidence="5" id="KW-1185">Reference proteome</keyword>
<proteinExistence type="inferred from homology"/>
<dbReference type="AlphaFoldDB" id="L2FMQ3"/>
<reference evidence="3" key="1">
    <citation type="submission" date="2012-08" db="EMBL/GenBank/DDBJ databases">
        <title>Genome analysis of Colletotrichum orbiculare and Colletotrichum fructicola.</title>
        <authorList>
            <person name="Gan P.H.P."/>
            <person name="Ikeda K."/>
            <person name="Irieda H."/>
            <person name="Narusaka M."/>
            <person name="O'Connell R.J."/>
            <person name="Narusaka Y."/>
            <person name="Takano Y."/>
            <person name="Kubo Y."/>
            <person name="Shirasu K."/>
        </authorList>
    </citation>
    <scope>NUCLEOTIDE SEQUENCE</scope>
    <source>
        <strain evidence="3">Nara gc5</strain>
    </source>
</reference>
<protein>
    <submittedName>
        <fullName evidence="4">Homoserine O-acetyltransferase</fullName>
    </submittedName>
    <submittedName>
        <fullName evidence="3">Homoserine acetyltransferase family protein</fullName>
    </submittedName>
</protein>
<dbReference type="GeneID" id="43604478"/>
<dbReference type="InterPro" id="IPR029058">
    <property type="entry name" value="AB_hydrolase_fold"/>
</dbReference>
<accession>L2FMQ3</accession>
<dbReference type="PANTHER" id="PTHR32268">
    <property type="entry name" value="HOMOSERINE O-ACETYLTRANSFERASE"/>
    <property type="match status" value="1"/>
</dbReference>
<dbReference type="InParanoid" id="L2FMQ3"/>
<evidence type="ECO:0000313" key="5">
    <source>
        <dbReference type="Proteomes" id="UP000011096"/>
    </source>
</evidence>
<dbReference type="HOGENOM" id="CLU_028760_2_0_1"/>
<comment type="similarity">
    <text evidence="1">Belongs to the AB hydrolase superfamily. MetX family.</text>
</comment>
<gene>
    <name evidence="4" type="primary">metXA</name>
    <name evidence="3" type="ORF">CGGC5_11586</name>
    <name evidence="4" type="ORF">CGGC5_v016216</name>
</gene>
<dbReference type="InterPro" id="IPR000073">
    <property type="entry name" value="AB_hydrolase_1"/>
</dbReference>
<dbReference type="Pfam" id="PF00561">
    <property type="entry name" value="Abhydrolase_1"/>
    <property type="match status" value="1"/>
</dbReference>
<dbReference type="RefSeq" id="XP_031882584.1">
    <property type="nucleotide sequence ID" value="XM_032020264.1"/>
</dbReference>
<dbReference type="PANTHER" id="PTHR32268:SF15">
    <property type="entry name" value="HOMOSERINE ACETYLTRANSFERASE FAMILY PROTEIN (AFU_ORTHOLOGUE AFUA_1G15350)"/>
    <property type="match status" value="1"/>
</dbReference>
<dbReference type="EMBL" id="ANPB02000010">
    <property type="protein sequence ID" value="KAF4475286.1"/>
    <property type="molecule type" value="Genomic_DNA"/>
</dbReference>
<sequence>MSEIKKYTLGDFQLQSGEVLPSAWIAYKTFGDPSLPAVVYPTWYSGAIADNEWLVGDDKTLNPKDYFIIIPALFGNGQSISPSNSDVSPFPDITFYDNVRAQYELVTKELKIKHIRAVLGWSMGAAQSFQWATQYPDFTDICVPFCGAAKTALHNQVFLEGVKTALLAAKRTSSAGSAKGRVETAEQKKSLRIWSDEEKEVGLKAFGRGYAGWGFSQAFYRHELYKEHYKAKDLEEFLVTFWEKWALSKDPENLLVMLQTWQSGDVSKQEPYNGDFKKAMAAIKAKTLVLPSKTDLYFPPEDSEYEVACMSDGVGELDVYPSIWGHWAGGPPGNFDDVKWLDDRLKKIFATAPKRETAPKRD</sequence>
<dbReference type="Proteomes" id="UP000011096">
    <property type="component" value="Unassembled WGS sequence"/>
</dbReference>
<evidence type="ECO:0000256" key="1">
    <source>
        <dbReference type="ARBA" id="ARBA00006886"/>
    </source>
</evidence>
<reference evidence="4 5" key="3">
    <citation type="submission" date="2020-04" db="EMBL/GenBank/DDBJ databases">
        <title>Genome sequencing and assembly of multiple isolates from the Colletotrichum gloeosporioides species complex.</title>
        <authorList>
            <person name="Gan P."/>
            <person name="Shirasu K."/>
        </authorList>
    </citation>
    <scope>NUCLEOTIDE SEQUENCE [LARGE SCALE GENOMIC DNA]</scope>
    <source>
        <strain evidence="4 5">Nara gc5</strain>
    </source>
</reference>
<dbReference type="GO" id="GO:0016747">
    <property type="term" value="F:acyltransferase activity, transferring groups other than amino-acyl groups"/>
    <property type="evidence" value="ECO:0007669"/>
    <property type="project" value="InterPro"/>
</dbReference>